<dbReference type="InterPro" id="IPR010920">
    <property type="entry name" value="LSM_dom_sf"/>
</dbReference>
<keyword evidence="4 8" id="KW-0812">Transmembrane</keyword>
<comment type="similarity">
    <text evidence="2">Belongs to the MscS (TC 1.A.23) family.</text>
</comment>
<feature type="chain" id="PRO_5001463090" evidence="9">
    <location>
        <begin position="22"/>
        <end position="771"/>
    </location>
</feature>
<evidence type="ECO:0000256" key="4">
    <source>
        <dbReference type="ARBA" id="ARBA00022692"/>
    </source>
</evidence>
<dbReference type="InterPro" id="IPR006685">
    <property type="entry name" value="MscS_channel_2nd"/>
</dbReference>
<evidence type="ECO:0000313" key="12">
    <source>
        <dbReference type="EMBL" id="EXI82277.1"/>
    </source>
</evidence>
<dbReference type="Gene3D" id="3.30.70.100">
    <property type="match status" value="1"/>
</dbReference>
<comment type="subcellular location">
    <subcellularLocation>
        <location evidence="1">Cell membrane</location>
        <topology evidence="1">Multi-pass membrane protein</topology>
    </subcellularLocation>
</comment>
<evidence type="ECO:0000256" key="5">
    <source>
        <dbReference type="ARBA" id="ARBA00022989"/>
    </source>
</evidence>
<dbReference type="InterPro" id="IPR011014">
    <property type="entry name" value="MscS_channel_TM-2"/>
</dbReference>
<dbReference type="AlphaFoldDB" id="A0A011PZ81"/>
<dbReference type="GO" id="GO:0008381">
    <property type="term" value="F:mechanosensitive monoatomic ion channel activity"/>
    <property type="evidence" value="ECO:0007669"/>
    <property type="project" value="UniProtKB-ARBA"/>
</dbReference>
<dbReference type="GO" id="GO:0005886">
    <property type="term" value="C:plasma membrane"/>
    <property type="evidence" value="ECO:0007669"/>
    <property type="project" value="UniProtKB-SubCell"/>
</dbReference>
<feature type="domain" description="Mechanosensitive ion channel MscS" evidence="10">
    <location>
        <begin position="582"/>
        <end position="648"/>
    </location>
</feature>
<dbReference type="SUPFAM" id="SSF50182">
    <property type="entry name" value="Sm-like ribonucleoproteins"/>
    <property type="match status" value="1"/>
</dbReference>
<evidence type="ECO:0000256" key="3">
    <source>
        <dbReference type="ARBA" id="ARBA00022475"/>
    </source>
</evidence>
<organism evidence="12 13">
    <name type="scientific">Candidatus Accumulibacter appositus</name>
    <dbReference type="NCBI Taxonomy" id="1454003"/>
    <lineage>
        <taxon>Bacteria</taxon>
        <taxon>Pseudomonadati</taxon>
        <taxon>Pseudomonadota</taxon>
        <taxon>Betaproteobacteria</taxon>
        <taxon>Candidatus Accumulibacter</taxon>
    </lineage>
</organism>
<evidence type="ECO:0000256" key="6">
    <source>
        <dbReference type="ARBA" id="ARBA00023136"/>
    </source>
</evidence>
<keyword evidence="6 8" id="KW-0472">Membrane</keyword>
<evidence type="ECO:0000256" key="9">
    <source>
        <dbReference type="SAM" id="SignalP"/>
    </source>
</evidence>
<dbReference type="InterPro" id="IPR049278">
    <property type="entry name" value="MS_channel_C"/>
</dbReference>
<dbReference type="Pfam" id="PF00924">
    <property type="entry name" value="MS_channel_2nd"/>
    <property type="match status" value="1"/>
</dbReference>
<feature type="transmembrane region" description="Helical" evidence="8">
    <location>
        <begin position="500"/>
        <end position="520"/>
    </location>
</feature>
<sequence precursor="true">MTLRRFLFALCILLLAPLADAQLTLPKQLFGASKEASKSPEVSTTDAVDPRAEAETLLAEARRRQEEQRLKERAATEKGSPASERQRLLDRLVLLYGERVKLLDELATLKNLPPETPNQRSVMAALSGPPPYSALRVDALRDEFDTLSEHLKSLGAAGRALEEQQAVLIEVRKRAGKAVRLAEDRLAMADSRERIDKDRESLELASLSQQQADADLSTVTVGRNLIQMKLEKLQPLREKMQRLLSRVLPEQRLSKEDFEQQQATLRLKQARVSAEIDQMVAENSKHATERERLAKLLTGADPNGPIAHRMQVLDVQMETDRLTLMTLTWLDGLLQTASSAWEQRFVGFSSDDPATRQTVLSALQRTSDELVSRQDLFREMQDGARTAVIQQALRLENTSLSSSEKSQEAAILKALEKRVQDYQRLEVAGRQLHRQINRWLKDFGFSGEAGDTGNWKLGALQVTNTLKQIWDFEMFAVEDSTFVDGKTVTVAYGVTVGKSIGAIVLYIVGYWLFSLLSARLQRLMVSRFHVDEQLASVIRRWSMIALALVLVIFILNLARIPLTVFAFMGGALAIGIGFGTQTIIKNVISGIIILFERKVRVGDIVAVQGMTGYVTQVDLRASTLRGFDGLEALVPNSSLLENQVINWTYSSAHVRREIRVGIAYGSPVHGAADIISGCADDHGQVLRDPKPEVFFEDFGDNALLLVLVFWVELGPNLMGRRVDSDLRYAMEKRLGTAGISIAFPQRDVHLDVSQPLPVRVTREPVARPDPG</sequence>
<feature type="transmembrane region" description="Helical" evidence="8">
    <location>
        <begin position="541"/>
        <end position="558"/>
    </location>
</feature>
<feature type="transmembrane region" description="Helical" evidence="8">
    <location>
        <begin position="564"/>
        <end position="588"/>
    </location>
</feature>
<feature type="domain" description="Mechanosensitive ion channel MscS C-terminal" evidence="11">
    <location>
        <begin position="657"/>
        <end position="741"/>
    </location>
</feature>
<proteinExistence type="inferred from homology"/>
<evidence type="ECO:0000256" key="8">
    <source>
        <dbReference type="SAM" id="Phobius"/>
    </source>
</evidence>
<dbReference type="Gene3D" id="2.30.30.60">
    <property type="match status" value="1"/>
</dbReference>
<dbReference type="SUPFAM" id="SSF82861">
    <property type="entry name" value="Mechanosensitive channel protein MscS (YggB), transmembrane region"/>
    <property type="match status" value="1"/>
</dbReference>
<evidence type="ECO:0000256" key="7">
    <source>
        <dbReference type="SAM" id="MobiDB-lite"/>
    </source>
</evidence>
<feature type="compositionally biased region" description="Basic and acidic residues" evidence="7">
    <location>
        <begin position="63"/>
        <end position="76"/>
    </location>
</feature>
<dbReference type="Proteomes" id="UP000021816">
    <property type="component" value="Unassembled WGS sequence"/>
</dbReference>
<gene>
    <name evidence="12" type="primary">kefA_2</name>
    <name evidence="12" type="ORF">AW10_00725</name>
</gene>
<dbReference type="PANTHER" id="PTHR30347">
    <property type="entry name" value="POTASSIUM CHANNEL RELATED"/>
    <property type="match status" value="1"/>
</dbReference>
<keyword evidence="9" id="KW-0732">Signal</keyword>
<dbReference type="Gene3D" id="1.10.287.1260">
    <property type="match status" value="1"/>
</dbReference>
<evidence type="ECO:0000259" key="10">
    <source>
        <dbReference type="Pfam" id="PF00924"/>
    </source>
</evidence>
<dbReference type="Pfam" id="PF21082">
    <property type="entry name" value="MS_channel_3rd"/>
    <property type="match status" value="1"/>
</dbReference>
<dbReference type="STRING" id="1454003.AW10_00725"/>
<name>A0A011PZ81_9PROT</name>
<dbReference type="InterPro" id="IPR011066">
    <property type="entry name" value="MscS_channel_C_sf"/>
</dbReference>
<keyword evidence="5 8" id="KW-1133">Transmembrane helix</keyword>
<dbReference type="InterPro" id="IPR052702">
    <property type="entry name" value="MscS-like_channel"/>
</dbReference>
<evidence type="ECO:0000259" key="11">
    <source>
        <dbReference type="Pfam" id="PF21082"/>
    </source>
</evidence>
<dbReference type="SUPFAM" id="SSF82689">
    <property type="entry name" value="Mechanosensitive channel protein MscS (YggB), C-terminal domain"/>
    <property type="match status" value="1"/>
</dbReference>
<feature type="signal peptide" evidence="9">
    <location>
        <begin position="1"/>
        <end position="21"/>
    </location>
</feature>
<comment type="caution">
    <text evidence="12">The sequence shown here is derived from an EMBL/GenBank/DDBJ whole genome shotgun (WGS) entry which is preliminary data.</text>
</comment>
<dbReference type="InterPro" id="IPR023408">
    <property type="entry name" value="MscS_beta-dom_sf"/>
</dbReference>
<evidence type="ECO:0000313" key="13">
    <source>
        <dbReference type="Proteomes" id="UP000021816"/>
    </source>
</evidence>
<dbReference type="EMBL" id="JEMX01000012">
    <property type="protein sequence ID" value="EXI82277.1"/>
    <property type="molecule type" value="Genomic_DNA"/>
</dbReference>
<accession>A0A011PZ81</accession>
<dbReference type="PATRIC" id="fig|1454003.3.peg.742"/>
<feature type="region of interest" description="Disordered" evidence="7">
    <location>
        <begin position="63"/>
        <end position="83"/>
    </location>
</feature>
<protein>
    <submittedName>
        <fullName evidence="12">Potassium efflux system KefA</fullName>
    </submittedName>
</protein>
<dbReference type="PANTHER" id="PTHR30347:SF1">
    <property type="entry name" value="MECHANOSENSITIVE CHANNEL MSCK"/>
    <property type="match status" value="1"/>
</dbReference>
<evidence type="ECO:0000256" key="2">
    <source>
        <dbReference type="ARBA" id="ARBA00008017"/>
    </source>
</evidence>
<reference evidence="12 13" key="1">
    <citation type="submission" date="2014-02" db="EMBL/GenBank/DDBJ databases">
        <title>Expanding our view of genomic diversity in Candidatus Accumulibacter clades.</title>
        <authorList>
            <person name="Skennerton C.T."/>
            <person name="Barr J.J."/>
            <person name="Slater F.R."/>
            <person name="Bond P.L."/>
            <person name="Tyson G.W."/>
        </authorList>
    </citation>
    <scope>NUCLEOTIDE SEQUENCE [LARGE SCALE GENOMIC DNA]</scope>
    <source>
        <strain evidence="13">BA-92</strain>
    </source>
</reference>
<keyword evidence="3" id="KW-1003">Cell membrane</keyword>
<evidence type="ECO:0000256" key="1">
    <source>
        <dbReference type="ARBA" id="ARBA00004651"/>
    </source>
</evidence>